<evidence type="ECO:0000313" key="3">
    <source>
        <dbReference type="Proteomes" id="UP000887013"/>
    </source>
</evidence>
<organism evidence="2 3">
    <name type="scientific">Nephila pilipes</name>
    <name type="common">Giant wood spider</name>
    <name type="synonym">Nephila maculata</name>
    <dbReference type="NCBI Taxonomy" id="299642"/>
    <lineage>
        <taxon>Eukaryota</taxon>
        <taxon>Metazoa</taxon>
        <taxon>Ecdysozoa</taxon>
        <taxon>Arthropoda</taxon>
        <taxon>Chelicerata</taxon>
        <taxon>Arachnida</taxon>
        <taxon>Araneae</taxon>
        <taxon>Araneomorphae</taxon>
        <taxon>Entelegynae</taxon>
        <taxon>Araneoidea</taxon>
        <taxon>Nephilidae</taxon>
        <taxon>Nephila</taxon>
    </lineage>
</organism>
<feature type="compositionally biased region" description="Basic residues" evidence="1">
    <location>
        <begin position="56"/>
        <end position="73"/>
    </location>
</feature>
<feature type="region of interest" description="Disordered" evidence="1">
    <location>
        <begin position="56"/>
        <end position="82"/>
    </location>
</feature>
<dbReference type="AlphaFoldDB" id="A0A8X6UC03"/>
<comment type="caution">
    <text evidence="2">The sequence shown here is derived from an EMBL/GenBank/DDBJ whole genome shotgun (WGS) entry which is preliminary data.</text>
</comment>
<accession>A0A8X6UC03</accession>
<keyword evidence="3" id="KW-1185">Reference proteome</keyword>
<name>A0A8X6UC03_NEPPI</name>
<evidence type="ECO:0000313" key="2">
    <source>
        <dbReference type="EMBL" id="GFT95209.1"/>
    </source>
</evidence>
<proteinExistence type="predicted"/>
<reference evidence="2" key="1">
    <citation type="submission" date="2020-08" db="EMBL/GenBank/DDBJ databases">
        <title>Multicomponent nature underlies the extraordinary mechanical properties of spider dragline silk.</title>
        <authorList>
            <person name="Kono N."/>
            <person name="Nakamura H."/>
            <person name="Mori M."/>
            <person name="Yoshida Y."/>
            <person name="Ohtoshi R."/>
            <person name="Malay A.D."/>
            <person name="Moran D.A.P."/>
            <person name="Tomita M."/>
            <person name="Numata K."/>
            <person name="Arakawa K."/>
        </authorList>
    </citation>
    <scope>NUCLEOTIDE SEQUENCE</scope>
</reference>
<protein>
    <submittedName>
        <fullName evidence="2">Uncharacterized protein</fullName>
    </submittedName>
</protein>
<gene>
    <name evidence="2" type="ORF">NPIL_543231</name>
</gene>
<dbReference type="EMBL" id="BMAW01075134">
    <property type="protein sequence ID" value="GFT95209.1"/>
    <property type="molecule type" value="Genomic_DNA"/>
</dbReference>
<evidence type="ECO:0000256" key="1">
    <source>
        <dbReference type="SAM" id="MobiDB-lite"/>
    </source>
</evidence>
<sequence>MDVFRYEGQISDQTGRTSLVPAILPVETPQDRTGRHFRRHLCHARRSDCMWNVSGRSRRHCSSVKNNRRRKEAGRKTTQEEQ</sequence>
<dbReference type="Proteomes" id="UP000887013">
    <property type="component" value="Unassembled WGS sequence"/>
</dbReference>